<dbReference type="GO" id="GO:0016998">
    <property type="term" value="P:cell wall macromolecule catabolic process"/>
    <property type="evidence" value="ECO:0007669"/>
    <property type="project" value="InterPro"/>
</dbReference>
<dbReference type="EC" id="3.2.1.17" evidence="6"/>
<keyword evidence="8" id="KW-1185">Reference proteome</keyword>
<dbReference type="EMBL" id="JABEPP010000006">
    <property type="protein sequence ID" value="NNM74748.1"/>
    <property type="molecule type" value="Genomic_DNA"/>
</dbReference>
<dbReference type="GO" id="GO:0042742">
    <property type="term" value="P:defense response to bacterium"/>
    <property type="evidence" value="ECO:0007669"/>
    <property type="project" value="UniProtKB-KW"/>
</dbReference>
<evidence type="ECO:0000256" key="4">
    <source>
        <dbReference type="ARBA" id="ARBA00022801"/>
    </source>
</evidence>
<keyword evidence="3 6" id="KW-0081">Bacteriolytic enzyme</keyword>
<dbReference type="InterPro" id="IPR034690">
    <property type="entry name" value="Endolysin_T4_type"/>
</dbReference>
<accession>A0A849IBG7</accession>
<evidence type="ECO:0000256" key="5">
    <source>
        <dbReference type="ARBA" id="ARBA00023295"/>
    </source>
</evidence>
<sequence>MKQSTAAAALVVATLTGFEGVRYVAYKDSVGIPTICMGETKNVRMGMTATPAECDKALIERANEFAAGVESCVPSAKDMPVERYAAHVSLAYNIGTSAYCKSSIARLTNAGDVRGGCNAFLLYVKAGGITLKGLVNRRNEERRMCLKGL</sequence>
<dbReference type="CDD" id="cd16900">
    <property type="entry name" value="endolysin_R21-like"/>
    <property type="match status" value="1"/>
</dbReference>
<comment type="similarity">
    <text evidence="6">Belongs to the glycosyl hydrolase 24 family.</text>
</comment>
<keyword evidence="4 6" id="KW-0378">Hydrolase</keyword>
<gene>
    <name evidence="7" type="ORF">HJG44_20515</name>
</gene>
<dbReference type="Pfam" id="PF00959">
    <property type="entry name" value="Phage_lysozyme"/>
    <property type="match status" value="1"/>
</dbReference>
<dbReference type="Proteomes" id="UP000564885">
    <property type="component" value="Unassembled WGS sequence"/>
</dbReference>
<dbReference type="InterPro" id="IPR002196">
    <property type="entry name" value="Glyco_hydro_24"/>
</dbReference>
<evidence type="ECO:0000256" key="3">
    <source>
        <dbReference type="ARBA" id="ARBA00022638"/>
    </source>
</evidence>
<dbReference type="GO" id="GO:0031640">
    <property type="term" value="P:killing of cells of another organism"/>
    <property type="evidence" value="ECO:0007669"/>
    <property type="project" value="UniProtKB-KW"/>
</dbReference>
<dbReference type="InterPro" id="IPR023346">
    <property type="entry name" value="Lysozyme-like_dom_sf"/>
</dbReference>
<dbReference type="InterPro" id="IPR051018">
    <property type="entry name" value="Bacteriophage_GH24"/>
</dbReference>
<keyword evidence="5 6" id="KW-0326">Glycosidase</keyword>
<keyword evidence="2 6" id="KW-0929">Antimicrobial</keyword>
<evidence type="ECO:0000256" key="6">
    <source>
        <dbReference type="RuleBase" id="RU003788"/>
    </source>
</evidence>
<protein>
    <recommendedName>
        <fullName evidence="6">Lysozyme</fullName>
        <ecNumber evidence="6">3.2.1.17</ecNumber>
    </recommendedName>
</protein>
<comment type="caution">
    <text evidence="7">The sequence shown here is derived from an EMBL/GenBank/DDBJ whole genome shotgun (WGS) entry which is preliminary data.</text>
</comment>
<evidence type="ECO:0000256" key="2">
    <source>
        <dbReference type="ARBA" id="ARBA00022529"/>
    </source>
</evidence>
<dbReference type="Gene3D" id="1.10.530.40">
    <property type="match status" value="1"/>
</dbReference>
<evidence type="ECO:0000313" key="7">
    <source>
        <dbReference type="EMBL" id="NNM74748.1"/>
    </source>
</evidence>
<evidence type="ECO:0000256" key="1">
    <source>
        <dbReference type="ARBA" id="ARBA00000632"/>
    </source>
</evidence>
<dbReference type="SUPFAM" id="SSF53955">
    <property type="entry name" value="Lysozyme-like"/>
    <property type="match status" value="1"/>
</dbReference>
<dbReference type="PANTHER" id="PTHR38107:SF3">
    <property type="entry name" value="LYSOZYME RRRD-RELATED"/>
    <property type="match status" value="1"/>
</dbReference>
<name>A0A849IBG7_9HYPH</name>
<reference evidence="7 8" key="1">
    <citation type="submission" date="2020-04" db="EMBL/GenBank/DDBJ databases">
        <title>Enterovirga sp. isolate from soil.</title>
        <authorList>
            <person name="Chea S."/>
            <person name="Kim D.-U."/>
        </authorList>
    </citation>
    <scope>NUCLEOTIDE SEQUENCE [LARGE SCALE GENOMIC DNA]</scope>
    <source>
        <strain evidence="7 8">DB1703</strain>
    </source>
</reference>
<dbReference type="HAMAP" id="MF_04110">
    <property type="entry name" value="ENDOLYSIN_T4"/>
    <property type="match status" value="1"/>
</dbReference>
<dbReference type="AlphaFoldDB" id="A0A849IBG7"/>
<dbReference type="GO" id="GO:0009253">
    <property type="term" value="P:peptidoglycan catabolic process"/>
    <property type="evidence" value="ECO:0007669"/>
    <property type="project" value="InterPro"/>
</dbReference>
<dbReference type="InterPro" id="IPR023347">
    <property type="entry name" value="Lysozyme_dom_sf"/>
</dbReference>
<dbReference type="GO" id="GO:0003796">
    <property type="term" value="F:lysozyme activity"/>
    <property type="evidence" value="ECO:0007669"/>
    <property type="project" value="UniProtKB-EC"/>
</dbReference>
<proteinExistence type="inferred from homology"/>
<evidence type="ECO:0000313" key="8">
    <source>
        <dbReference type="Proteomes" id="UP000564885"/>
    </source>
</evidence>
<dbReference type="PANTHER" id="PTHR38107">
    <property type="match status" value="1"/>
</dbReference>
<comment type="catalytic activity">
    <reaction evidence="1 6">
        <text>Hydrolysis of (1-&gt;4)-beta-linkages between N-acetylmuramic acid and N-acetyl-D-glucosamine residues in a peptidoglycan and between N-acetyl-D-glucosamine residues in chitodextrins.</text>
        <dbReference type="EC" id="3.2.1.17"/>
    </reaction>
</comment>
<organism evidence="7 8">
    <name type="scientific">Enterovirga aerilata</name>
    <dbReference type="NCBI Taxonomy" id="2730920"/>
    <lineage>
        <taxon>Bacteria</taxon>
        <taxon>Pseudomonadati</taxon>
        <taxon>Pseudomonadota</taxon>
        <taxon>Alphaproteobacteria</taxon>
        <taxon>Hyphomicrobiales</taxon>
        <taxon>Methylobacteriaceae</taxon>
        <taxon>Enterovirga</taxon>
    </lineage>
</organism>